<evidence type="ECO:0000259" key="3">
    <source>
        <dbReference type="Pfam" id="PF02517"/>
    </source>
</evidence>
<feature type="transmembrane region" description="Helical" evidence="2">
    <location>
        <begin position="84"/>
        <end position="110"/>
    </location>
</feature>
<protein>
    <submittedName>
        <fullName evidence="4">CPBP family intramembrane metalloprotease</fullName>
    </submittedName>
</protein>
<dbReference type="GO" id="GO:0008237">
    <property type="term" value="F:metallopeptidase activity"/>
    <property type="evidence" value="ECO:0007669"/>
    <property type="project" value="UniProtKB-KW"/>
</dbReference>
<gene>
    <name evidence="4" type="ORF">P7I32_11830</name>
</gene>
<feature type="transmembrane region" description="Helical" evidence="2">
    <location>
        <begin position="204"/>
        <end position="223"/>
    </location>
</feature>
<feature type="transmembrane region" description="Helical" evidence="2">
    <location>
        <begin position="153"/>
        <end position="172"/>
    </location>
</feature>
<feature type="domain" description="CAAX prenyl protease 2/Lysostaphin resistance protein A-like" evidence="3">
    <location>
        <begin position="124"/>
        <end position="215"/>
    </location>
</feature>
<keyword evidence="2" id="KW-0472">Membrane</keyword>
<feature type="transmembrane region" description="Helical" evidence="2">
    <location>
        <begin position="24"/>
        <end position="42"/>
    </location>
</feature>
<evidence type="ECO:0000256" key="2">
    <source>
        <dbReference type="SAM" id="Phobius"/>
    </source>
</evidence>
<organism evidence="4 5">
    <name type="scientific">Enterococcus casseliflavus</name>
    <name type="common">Enterococcus flavescens</name>
    <dbReference type="NCBI Taxonomy" id="37734"/>
    <lineage>
        <taxon>Bacteria</taxon>
        <taxon>Bacillati</taxon>
        <taxon>Bacillota</taxon>
        <taxon>Bacilli</taxon>
        <taxon>Lactobacillales</taxon>
        <taxon>Enterococcaceae</taxon>
        <taxon>Enterococcus</taxon>
    </lineage>
</organism>
<evidence type="ECO:0000313" key="4">
    <source>
        <dbReference type="EMBL" id="MDT2965303.1"/>
    </source>
</evidence>
<comment type="caution">
    <text evidence="4">The sequence shown here is derived from an EMBL/GenBank/DDBJ whole genome shotgun (WGS) entry which is preliminary data.</text>
</comment>
<name>A0AAW8UTI0_ENTCA</name>
<feature type="transmembrane region" description="Helical" evidence="2">
    <location>
        <begin position="122"/>
        <end position="141"/>
    </location>
</feature>
<dbReference type="EMBL" id="JARQDV010000006">
    <property type="protein sequence ID" value="MDT2965303.1"/>
    <property type="molecule type" value="Genomic_DNA"/>
</dbReference>
<dbReference type="GO" id="GO:0004175">
    <property type="term" value="F:endopeptidase activity"/>
    <property type="evidence" value="ECO:0007669"/>
    <property type="project" value="UniProtKB-ARBA"/>
</dbReference>
<proteinExistence type="inferred from homology"/>
<dbReference type="InterPro" id="IPR003675">
    <property type="entry name" value="Rce1/LyrA-like_dom"/>
</dbReference>
<keyword evidence="4" id="KW-0645">Protease</keyword>
<sequence length="224" mass="25777">MFFLFIIQHVAITMKDVFKMKHKSAVYLFVLTLIIGLTYQLLPYTPLNDSVLSIVGTIWNLVFAFSAGYFLFRTTFLEQFKHFRFTVLLWGVPLVILTGVFFSFIYAAIFGQPTTNSISETITVQMVFLQVPFMLMGEELLSTNLLLALQKRGLSFAWSSIICSMLFALWHIPAYGFHPAQLLITLMPARLALNHVWKKFNSVWVSWICHFLYDSLGFISFLGK</sequence>
<comment type="similarity">
    <text evidence="1">Belongs to the UPF0177 family.</text>
</comment>
<keyword evidence="2" id="KW-1133">Transmembrane helix</keyword>
<dbReference type="Proteomes" id="UP001268896">
    <property type="component" value="Unassembled WGS sequence"/>
</dbReference>
<keyword evidence="4" id="KW-0482">Metalloprotease</keyword>
<reference evidence="4" key="1">
    <citation type="submission" date="2023-03" db="EMBL/GenBank/DDBJ databases">
        <authorList>
            <person name="Shen W."/>
            <person name="Cai J."/>
        </authorList>
    </citation>
    <scope>NUCLEOTIDE SEQUENCE</scope>
    <source>
        <strain evidence="4">K72-2</strain>
    </source>
</reference>
<dbReference type="AlphaFoldDB" id="A0AAW8UTI0"/>
<dbReference type="GO" id="GO:0080120">
    <property type="term" value="P:CAAX-box protein maturation"/>
    <property type="evidence" value="ECO:0007669"/>
    <property type="project" value="UniProtKB-ARBA"/>
</dbReference>
<evidence type="ECO:0000313" key="5">
    <source>
        <dbReference type="Proteomes" id="UP001268896"/>
    </source>
</evidence>
<accession>A0AAW8UTI0</accession>
<feature type="transmembrane region" description="Helical" evidence="2">
    <location>
        <begin position="54"/>
        <end position="72"/>
    </location>
</feature>
<keyword evidence="4" id="KW-0378">Hydrolase</keyword>
<dbReference type="RefSeq" id="WP_311904240.1">
    <property type="nucleotide sequence ID" value="NZ_JARQDV010000006.1"/>
</dbReference>
<evidence type="ECO:0000256" key="1">
    <source>
        <dbReference type="ARBA" id="ARBA00009067"/>
    </source>
</evidence>
<dbReference type="Pfam" id="PF02517">
    <property type="entry name" value="Rce1-like"/>
    <property type="match status" value="1"/>
</dbReference>
<keyword evidence="2" id="KW-0812">Transmembrane</keyword>